<protein>
    <recommendedName>
        <fullName evidence="12">Transmembrane protein</fullName>
    </recommendedName>
</protein>
<evidence type="ECO:0008006" key="12">
    <source>
        <dbReference type="Google" id="ProtNLM"/>
    </source>
</evidence>
<evidence type="ECO:0000256" key="1">
    <source>
        <dbReference type="ARBA" id="ARBA00004394"/>
    </source>
</evidence>
<organism evidence="10 11">
    <name type="scientific">Phytophthora cactorum</name>
    <dbReference type="NCBI Taxonomy" id="29920"/>
    <lineage>
        <taxon>Eukaryota</taxon>
        <taxon>Sar</taxon>
        <taxon>Stramenopiles</taxon>
        <taxon>Oomycota</taxon>
        <taxon>Peronosporomycetes</taxon>
        <taxon>Peronosporales</taxon>
        <taxon>Peronosporaceae</taxon>
        <taxon>Phytophthora</taxon>
    </lineage>
</organism>
<dbReference type="VEuPathDB" id="FungiDB:PC110_g10279"/>
<dbReference type="AlphaFoldDB" id="A0A8T0Z6B9"/>
<evidence type="ECO:0000313" key="11">
    <source>
        <dbReference type="Proteomes" id="UP000735874"/>
    </source>
</evidence>
<dbReference type="Proteomes" id="UP000735874">
    <property type="component" value="Unassembled WGS sequence"/>
</dbReference>
<evidence type="ECO:0000256" key="2">
    <source>
        <dbReference type="ARBA" id="ARBA00004606"/>
    </source>
</evidence>
<accession>A0A8T0Z6B9</accession>
<dbReference type="PANTHER" id="PTHR31646">
    <property type="entry name" value="ALPHA-1,2-MANNOSYLTRANSFERASE MNN2"/>
    <property type="match status" value="1"/>
</dbReference>
<dbReference type="GO" id="GO:0000026">
    <property type="term" value="F:alpha-1,2-mannosyltransferase activity"/>
    <property type="evidence" value="ECO:0007669"/>
    <property type="project" value="TreeGrafter"/>
</dbReference>
<comment type="caution">
    <text evidence="10">The sequence shown here is derived from an EMBL/GenBank/DDBJ whole genome shotgun (WGS) entry which is preliminary data.</text>
</comment>
<dbReference type="GO" id="GO:0046354">
    <property type="term" value="P:mannan biosynthetic process"/>
    <property type="evidence" value="ECO:0007669"/>
    <property type="project" value="TreeGrafter"/>
</dbReference>
<evidence type="ECO:0000256" key="9">
    <source>
        <dbReference type="SAM" id="Phobius"/>
    </source>
</evidence>
<sequence length="244" mass="27773">MPTALPVYSQPPHESEPLIDIHSSPIRVLSERVVRCWRRWPRALLIVAAFVYVSALIIWASSNSDNQPITAQDATPVKPFPAGEVVSRRLQCVAWRATGKCRPNGPRESQNDKHKLIGERDEKMEKAALKNTVVPPEEALGAPHPDGFPDPVIWTHLLSFRKDAYRKLYSVDAYRASPEFPQWQPCYGRRYVEKQKMFELHEFANFSFAGIETVIRRFAMDAARLRHAQGVARVGHHPSNSTRN</sequence>
<evidence type="ECO:0000256" key="7">
    <source>
        <dbReference type="ARBA" id="ARBA00023136"/>
    </source>
</evidence>
<evidence type="ECO:0000256" key="6">
    <source>
        <dbReference type="ARBA" id="ARBA00023034"/>
    </source>
</evidence>
<gene>
    <name evidence="10" type="ORF">PC113_g10710</name>
</gene>
<keyword evidence="5 9" id="KW-1133">Transmembrane helix</keyword>
<comment type="subcellular location">
    <subcellularLocation>
        <location evidence="8">Endomembrane system</location>
        <topology evidence="8">Single-pass membrane protein</topology>
    </subcellularLocation>
    <subcellularLocation>
        <location evidence="1">Golgi apparatus membrane</location>
    </subcellularLocation>
    <subcellularLocation>
        <location evidence="2">Membrane</location>
        <topology evidence="2">Single-pass type II membrane protein</topology>
    </subcellularLocation>
</comment>
<evidence type="ECO:0000313" key="10">
    <source>
        <dbReference type="EMBL" id="KAG2857424.1"/>
    </source>
</evidence>
<feature type="transmembrane region" description="Helical" evidence="9">
    <location>
        <begin position="43"/>
        <end position="62"/>
    </location>
</feature>
<keyword evidence="7 9" id="KW-0472">Membrane</keyword>
<keyword evidence="4" id="KW-0735">Signal-anchor</keyword>
<evidence type="ECO:0000256" key="4">
    <source>
        <dbReference type="ARBA" id="ARBA00022968"/>
    </source>
</evidence>
<dbReference type="PANTHER" id="PTHR31646:SF1">
    <property type="entry name" value="ALPHA-1,2-MANNOSYLTRANSFERASE MNN2"/>
    <property type="match status" value="1"/>
</dbReference>
<evidence type="ECO:0000256" key="3">
    <source>
        <dbReference type="ARBA" id="ARBA00022692"/>
    </source>
</evidence>
<reference evidence="10" key="1">
    <citation type="submission" date="2018-10" db="EMBL/GenBank/DDBJ databases">
        <title>Effector identification in a new, highly contiguous assembly of the strawberry crown rot pathogen Phytophthora cactorum.</title>
        <authorList>
            <person name="Armitage A.D."/>
            <person name="Nellist C.F."/>
            <person name="Bates H."/>
            <person name="Vickerstaff R.J."/>
            <person name="Harrison R.J."/>
        </authorList>
    </citation>
    <scope>NUCLEOTIDE SEQUENCE</scope>
    <source>
        <strain evidence="10">15-7</strain>
    </source>
</reference>
<proteinExistence type="predicted"/>
<keyword evidence="3 9" id="KW-0812">Transmembrane</keyword>
<dbReference type="VEuPathDB" id="FungiDB:PC110_g10283"/>
<evidence type="ECO:0000256" key="8">
    <source>
        <dbReference type="ARBA" id="ARBA00037847"/>
    </source>
</evidence>
<keyword evidence="6" id="KW-0333">Golgi apparatus</keyword>
<dbReference type="GO" id="GO:0000139">
    <property type="term" value="C:Golgi membrane"/>
    <property type="evidence" value="ECO:0007669"/>
    <property type="project" value="UniProtKB-SubCell"/>
</dbReference>
<evidence type="ECO:0000256" key="5">
    <source>
        <dbReference type="ARBA" id="ARBA00022989"/>
    </source>
</evidence>
<dbReference type="EMBL" id="RCMG01000292">
    <property type="protein sequence ID" value="KAG2857424.1"/>
    <property type="molecule type" value="Genomic_DNA"/>
</dbReference>
<name>A0A8T0Z6B9_9STRA</name>